<dbReference type="InterPro" id="IPR009071">
    <property type="entry name" value="HMG_box_dom"/>
</dbReference>
<evidence type="ECO:0000259" key="3">
    <source>
        <dbReference type="PROSITE" id="PS50118"/>
    </source>
</evidence>
<dbReference type="SUPFAM" id="SSF47095">
    <property type="entry name" value="HMG-box"/>
    <property type="match status" value="1"/>
</dbReference>
<proteinExistence type="predicted"/>
<name>A0ABS2YCM5_POLSP</name>
<evidence type="ECO:0000313" key="5">
    <source>
        <dbReference type="Proteomes" id="UP001166093"/>
    </source>
</evidence>
<comment type="caution">
    <text evidence="4">The sequence shown here is derived from an EMBL/GenBank/DDBJ whole genome shotgun (WGS) entry which is preliminary data.</text>
</comment>
<keyword evidence="5" id="KW-1185">Reference proteome</keyword>
<keyword evidence="1" id="KW-0238">DNA-binding</keyword>
<evidence type="ECO:0000256" key="1">
    <source>
        <dbReference type="PROSITE-ProRule" id="PRU00267"/>
    </source>
</evidence>
<feature type="DNA-binding region" description="HMG box" evidence="1">
    <location>
        <begin position="55"/>
        <end position="123"/>
    </location>
</feature>
<organism evidence="4 5">
    <name type="scientific">Polyodon spathula</name>
    <name type="common">North American paddlefish</name>
    <name type="synonym">Squalus spathula</name>
    <dbReference type="NCBI Taxonomy" id="7913"/>
    <lineage>
        <taxon>Eukaryota</taxon>
        <taxon>Metazoa</taxon>
        <taxon>Chordata</taxon>
        <taxon>Craniata</taxon>
        <taxon>Vertebrata</taxon>
        <taxon>Euteleostomi</taxon>
        <taxon>Actinopterygii</taxon>
        <taxon>Chondrostei</taxon>
        <taxon>Acipenseriformes</taxon>
        <taxon>Polyodontidae</taxon>
        <taxon>Polyodon</taxon>
    </lineage>
</organism>
<accession>A0ABS2YCM5</accession>
<feature type="domain" description="HMG box" evidence="3">
    <location>
        <begin position="55"/>
        <end position="123"/>
    </location>
</feature>
<dbReference type="EMBL" id="JAAWVQ010134912">
    <property type="protein sequence ID" value="MBN3284275.1"/>
    <property type="molecule type" value="Genomic_DNA"/>
</dbReference>
<feature type="non-terminal residue" evidence="4">
    <location>
        <position position="1"/>
    </location>
</feature>
<evidence type="ECO:0000313" key="4">
    <source>
        <dbReference type="EMBL" id="MBN3284275.1"/>
    </source>
</evidence>
<dbReference type="Gene3D" id="1.10.30.10">
    <property type="entry name" value="High mobility group box domain"/>
    <property type="match status" value="1"/>
</dbReference>
<protein>
    <submittedName>
        <fullName evidence="4">PMS1 protein</fullName>
    </submittedName>
</protein>
<sequence length="243" mass="27655">MLRSTPLTQLQLWVNAPERPRSAEKNPGVAMDTKADVTEKKAKVTAYDLMSNLTLRQLMSASAIFGQEMRPRILEENPKASLQEITSSVEDQWKNLSEEEKKNVLGGLQYTDALYNMEKEDPALNGVTFSDPRLVSNVCKVRPEDSVDEETAFEDIESDVFGTSSKEEELDVLEDEESLQEHVHTSYHREIDGQHPRGRPKQRWQDTINADMKISSLRPNEAQDRAKWRSKIRRADPAPVGQC</sequence>
<feature type="region of interest" description="Disordered" evidence="2">
    <location>
        <begin position="210"/>
        <end position="243"/>
    </location>
</feature>
<keyword evidence="1" id="KW-0539">Nucleus</keyword>
<dbReference type="InterPro" id="IPR036910">
    <property type="entry name" value="HMG_box_dom_sf"/>
</dbReference>
<dbReference type="Pfam" id="PF00505">
    <property type="entry name" value="HMG_box"/>
    <property type="match status" value="1"/>
</dbReference>
<dbReference type="Proteomes" id="UP001166093">
    <property type="component" value="Unassembled WGS sequence"/>
</dbReference>
<evidence type="ECO:0000256" key="2">
    <source>
        <dbReference type="SAM" id="MobiDB-lite"/>
    </source>
</evidence>
<reference evidence="4" key="1">
    <citation type="journal article" date="2021" name="Cell">
        <title>Tracing the genetic footprints of vertebrate landing in non-teleost ray-finned fishes.</title>
        <authorList>
            <person name="Bi X."/>
            <person name="Wang K."/>
            <person name="Yang L."/>
            <person name="Pan H."/>
            <person name="Jiang H."/>
            <person name="Wei Q."/>
            <person name="Fang M."/>
            <person name="Yu H."/>
            <person name="Zhu C."/>
            <person name="Cai Y."/>
            <person name="He Y."/>
            <person name="Gan X."/>
            <person name="Zeng H."/>
            <person name="Yu D."/>
            <person name="Zhu Y."/>
            <person name="Jiang H."/>
            <person name="Qiu Q."/>
            <person name="Yang H."/>
            <person name="Zhang Y.E."/>
            <person name="Wang W."/>
            <person name="Zhu M."/>
            <person name="He S."/>
            <person name="Zhang G."/>
        </authorList>
    </citation>
    <scope>NUCLEOTIDE SEQUENCE</scope>
    <source>
        <strain evidence="4">Pddl_001</strain>
    </source>
</reference>
<gene>
    <name evidence="4" type="primary">Pms1_1</name>
    <name evidence="4" type="ORF">GTO93_0003844</name>
</gene>
<feature type="non-terminal residue" evidence="4">
    <location>
        <position position="243"/>
    </location>
</feature>
<dbReference type="PROSITE" id="PS50118">
    <property type="entry name" value="HMG_BOX_2"/>
    <property type="match status" value="1"/>
</dbReference>